<feature type="compositionally biased region" description="Basic and acidic residues" evidence="8">
    <location>
        <begin position="17"/>
        <end position="28"/>
    </location>
</feature>
<dbReference type="CDD" id="cd06261">
    <property type="entry name" value="TM_PBP2"/>
    <property type="match status" value="1"/>
</dbReference>
<comment type="caution">
    <text evidence="10">The sequence shown here is derived from an EMBL/GenBank/DDBJ whole genome shotgun (WGS) entry which is preliminary data.</text>
</comment>
<evidence type="ECO:0000313" key="11">
    <source>
        <dbReference type="Proteomes" id="UP000616724"/>
    </source>
</evidence>
<evidence type="ECO:0000256" key="7">
    <source>
        <dbReference type="RuleBase" id="RU363032"/>
    </source>
</evidence>
<evidence type="ECO:0000256" key="3">
    <source>
        <dbReference type="ARBA" id="ARBA00022475"/>
    </source>
</evidence>
<organism evidence="10 11">
    <name type="scientific">Planobispora longispora</name>
    <dbReference type="NCBI Taxonomy" id="28887"/>
    <lineage>
        <taxon>Bacteria</taxon>
        <taxon>Bacillati</taxon>
        <taxon>Actinomycetota</taxon>
        <taxon>Actinomycetes</taxon>
        <taxon>Streptosporangiales</taxon>
        <taxon>Streptosporangiaceae</taxon>
        <taxon>Planobispora</taxon>
    </lineage>
</organism>
<dbReference type="PANTHER" id="PTHR30151:SF40">
    <property type="entry name" value="TRANSPORT SYSTEM INTEGRAL MEMBRANE PROTEIN"/>
    <property type="match status" value="1"/>
</dbReference>
<protein>
    <submittedName>
        <fullName evidence="10">Sulfate ABC transporter permease</fullName>
    </submittedName>
</protein>
<dbReference type="EMBL" id="BOOH01000052">
    <property type="protein sequence ID" value="GIH79841.1"/>
    <property type="molecule type" value="Genomic_DNA"/>
</dbReference>
<feature type="transmembrane region" description="Helical" evidence="7">
    <location>
        <begin position="193"/>
        <end position="213"/>
    </location>
</feature>
<feature type="transmembrane region" description="Helical" evidence="7">
    <location>
        <begin position="219"/>
        <end position="240"/>
    </location>
</feature>
<name>A0A8J3RNG3_9ACTN</name>
<evidence type="ECO:0000256" key="2">
    <source>
        <dbReference type="ARBA" id="ARBA00022448"/>
    </source>
</evidence>
<dbReference type="Gene3D" id="1.10.3720.10">
    <property type="entry name" value="MetI-like"/>
    <property type="match status" value="1"/>
</dbReference>
<dbReference type="AlphaFoldDB" id="A0A8J3RNG3"/>
<evidence type="ECO:0000256" key="5">
    <source>
        <dbReference type="ARBA" id="ARBA00022989"/>
    </source>
</evidence>
<feature type="domain" description="ABC transmembrane type-1" evidence="9">
    <location>
        <begin position="155"/>
        <end position="338"/>
    </location>
</feature>
<keyword evidence="4 7" id="KW-0812">Transmembrane</keyword>
<keyword evidence="2 7" id="KW-0813">Transport</keyword>
<comment type="subcellular location">
    <subcellularLocation>
        <location evidence="1 7">Cell membrane</location>
        <topology evidence="1 7">Multi-pass membrane protein</topology>
    </subcellularLocation>
</comment>
<evidence type="ECO:0000313" key="10">
    <source>
        <dbReference type="EMBL" id="GIH79841.1"/>
    </source>
</evidence>
<dbReference type="GO" id="GO:0005886">
    <property type="term" value="C:plasma membrane"/>
    <property type="evidence" value="ECO:0007669"/>
    <property type="project" value="UniProtKB-SubCell"/>
</dbReference>
<dbReference type="PANTHER" id="PTHR30151">
    <property type="entry name" value="ALKANE SULFONATE ABC TRANSPORTER-RELATED, MEMBRANE SUBUNIT"/>
    <property type="match status" value="1"/>
</dbReference>
<keyword evidence="5 7" id="KW-1133">Transmembrane helix</keyword>
<proteinExistence type="inferred from homology"/>
<dbReference type="Proteomes" id="UP000616724">
    <property type="component" value="Unassembled WGS sequence"/>
</dbReference>
<dbReference type="InterPro" id="IPR035906">
    <property type="entry name" value="MetI-like_sf"/>
</dbReference>
<keyword evidence="6 7" id="KW-0472">Membrane</keyword>
<dbReference type="GO" id="GO:0055085">
    <property type="term" value="P:transmembrane transport"/>
    <property type="evidence" value="ECO:0007669"/>
    <property type="project" value="InterPro"/>
</dbReference>
<evidence type="ECO:0000256" key="8">
    <source>
        <dbReference type="SAM" id="MobiDB-lite"/>
    </source>
</evidence>
<evidence type="ECO:0000256" key="4">
    <source>
        <dbReference type="ARBA" id="ARBA00022692"/>
    </source>
</evidence>
<evidence type="ECO:0000256" key="6">
    <source>
        <dbReference type="ARBA" id="ARBA00023136"/>
    </source>
</evidence>
<feature type="transmembrane region" description="Helical" evidence="7">
    <location>
        <begin position="100"/>
        <end position="127"/>
    </location>
</feature>
<dbReference type="Pfam" id="PF00528">
    <property type="entry name" value="BPD_transp_1"/>
    <property type="match status" value="1"/>
</dbReference>
<reference evidence="10 11" key="1">
    <citation type="submission" date="2021-01" db="EMBL/GenBank/DDBJ databases">
        <title>Whole genome shotgun sequence of Planobispora longispora NBRC 13918.</title>
        <authorList>
            <person name="Komaki H."/>
            <person name="Tamura T."/>
        </authorList>
    </citation>
    <scope>NUCLEOTIDE SEQUENCE [LARGE SCALE GENOMIC DNA]</scope>
    <source>
        <strain evidence="10 11">NBRC 13918</strain>
    </source>
</reference>
<comment type="similarity">
    <text evidence="7">Belongs to the binding-protein-dependent transport system permease family.</text>
</comment>
<evidence type="ECO:0000259" key="9">
    <source>
        <dbReference type="PROSITE" id="PS50928"/>
    </source>
</evidence>
<gene>
    <name evidence="10" type="primary">ssuC_5</name>
    <name evidence="10" type="ORF">Plo01_62700</name>
</gene>
<sequence length="356" mass="37559">MAVDARTPQAGTPGEETGIRDGQDDVRGEGTGARDGQAGIRDGQGDARDGQGDARDGQGDARDGQSDVRDGQSDVHARQLAGLDALELSVRQRRGLASRLWSGIWPVASAIAIVLAIWQGVVLAGWWPEYVFAGPVTTLTELAGRMGEAEFYGAVAVTMRRAVVGFALAIAVGLVVGALVSRIRPLRRAVGSLITGLQTMPSIAWFPLAILLFGLTESAITFVVILGAAPSIANGLIAGVDYTPPILLRAGHMLGLRRLSLYRHVILPASLPSFLAGLKQGWAFAWRSLMAGELLVIIANQASLGEQLHFARELADSAGLLATMIVILVIGIAVDLLFGAADTALRRRWGLHQVTA</sequence>
<feature type="region of interest" description="Disordered" evidence="8">
    <location>
        <begin position="1"/>
        <end position="74"/>
    </location>
</feature>
<feature type="transmembrane region" description="Helical" evidence="7">
    <location>
        <begin position="318"/>
        <end position="338"/>
    </location>
</feature>
<dbReference type="PROSITE" id="PS50928">
    <property type="entry name" value="ABC_TM1"/>
    <property type="match status" value="1"/>
</dbReference>
<keyword evidence="11" id="KW-1185">Reference proteome</keyword>
<dbReference type="SUPFAM" id="SSF161098">
    <property type="entry name" value="MetI-like"/>
    <property type="match status" value="1"/>
</dbReference>
<dbReference type="InterPro" id="IPR000515">
    <property type="entry name" value="MetI-like"/>
</dbReference>
<feature type="transmembrane region" description="Helical" evidence="7">
    <location>
        <begin position="162"/>
        <end position="181"/>
    </location>
</feature>
<feature type="transmembrane region" description="Helical" evidence="7">
    <location>
        <begin position="261"/>
        <end position="278"/>
    </location>
</feature>
<feature type="compositionally biased region" description="Basic and acidic residues" evidence="8">
    <location>
        <begin position="43"/>
        <end position="74"/>
    </location>
</feature>
<accession>A0A8J3RNG3</accession>
<evidence type="ECO:0000256" key="1">
    <source>
        <dbReference type="ARBA" id="ARBA00004651"/>
    </source>
</evidence>
<keyword evidence="3" id="KW-1003">Cell membrane</keyword>